<evidence type="ECO:0000256" key="1">
    <source>
        <dbReference type="ARBA" id="ARBA00022737"/>
    </source>
</evidence>
<feature type="repeat" description="PPR" evidence="2">
    <location>
        <begin position="257"/>
        <end position="291"/>
    </location>
</feature>
<dbReference type="NCBIfam" id="TIGR00756">
    <property type="entry name" value="PPR"/>
    <property type="match status" value="1"/>
</dbReference>
<dbReference type="AlphaFoldDB" id="A0A2I0VWZ5"/>
<keyword evidence="1" id="KW-0677">Repeat</keyword>
<organism evidence="3 4">
    <name type="scientific">Dendrobium catenatum</name>
    <dbReference type="NCBI Taxonomy" id="906689"/>
    <lineage>
        <taxon>Eukaryota</taxon>
        <taxon>Viridiplantae</taxon>
        <taxon>Streptophyta</taxon>
        <taxon>Embryophyta</taxon>
        <taxon>Tracheophyta</taxon>
        <taxon>Spermatophyta</taxon>
        <taxon>Magnoliopsida</taxon>
        <taxon>Liliopsida</taxon>
        <taxon>Asparagales</taxon>
        <taxon>Orchidaceae</taxon>
        <taxon>Epidendroideae</taxon>
        <taxon>Malaxideae</taxon>
        <taxon>Dendrobiinae</taxon>
        <taxon>Dendrobium</taxon>
    </lineage>
</organism>
<dbReference type="PROSITE" id="PS51375">
    <property type="entry name" value="PPR"/>
    <property type="match status" value="1"/>
</dbReference>
<proteinExistence type="predicted"/>
<dbReference type="PANTHER" id="PTHR47926:SF379">
    <property type="entry name" value="TETRATRICOPEPTIDE-LIKE HELICAL DOMAIN SUPERFAMILY"/>
    <property type="match status" value="1"/>
</dbReference>
<dbReference type="Proteomes" id="UP000233837">
    <property type="component" value="Unassembled WGS sequence"/>
</dbReference>
<dbReference type="PANTHER" id="PTHR47926">
    <property type="entry name" value="PENTATRICOPEPTIDE REPEAT-CONTAINING PROTEIN"/>
    <property type="match status" value="1"/>
</dbReference>
<gene>
    <name evidence="3" type="primary">PCMP-H14</name>
    <name evidence="3" type="ORF">MA16_Dca006954</name>
</gene>
<evidence type="ECO:0000313" key="4">
    <source>
        <dbReference type="Proteomes" id="UP000233837"/>
    </source>
</evidence>
<dbReference type="InterPro" id="IPR002885">
    <property type="entry name" value="PPR_rpt"/>
</dbReference>
<dbReference type="Pfam" id="PF01535">
    <property type="entry name" value="PPR"/>
    <property type="match status" value="1"/>
</dbReference>
<accession>A0A2I0VWZ5</accession>
<reference evidence="3 4" key="2">
    <citation type="journal article" date="2017" name="Nature">
        <title>The Apostasia genome and the evolution of orchids.</title>
        <authorList>
            <person name="Zhang G.Q."/>
            <person name="Liu K.W."/>
            <person name="Li Z."/>
            <person name="Lohaus R."/>
            <person name="Hsiao Y.Y."/>
            <person name="Niu S.C."/>
            <person name="Wang J.Y."/>
            <person name="Lin Y.C."/>
            <person name="Xu Q."/>
            <person name="Chen L.J."/>
            <person name="Yoshida K."/>
            <person name="Fujiwara S."/>
            <person name="Wang Z.W."/>
            <person name="Zhang Y.Q."/>
            <person name="Mitsuda N."/>
            <person name="Wang M."/>
            <person name="Liu G.H."/>
            <person name="Pecoraro L."/>
            <person name="Huang H.X."/>
            <person name="Xiao X.J."/>
            <person name="Lin M."/>
            <person name="Wu X.Y."/>
            <person name="Wu W.L."/>
            <person name="Chen Y.Y."/>
            <person name="Chang S.B."/>
            <person name="Sakamoto S."/>
            <person name="Ohme-Takagi M."/>
            <person name="Yagi M."/>
            <person name="Zeng S.J."/>
            <person name="Shen C.Y."/>
            <person name="Yeh C.M."/>
            <person name="Luo Y.B."/>
            <person name="Tsai W.C."/>
            <person name="Van de Peer Y."/>
            <person name="Liu Z.J."/>
        </authorList>
    </citation>
    <scope>NUCLEOTIDE SEQUENCE [LARGE SCALE GENOMIC DNA]</scope>
    <source>
        <tissue evidence="3">The whole plant</tissue>
    </source>
</reference>
<dbReference type="Pfam" id="PF13812">
    <property type="entry name" value="PPR_3"/>
    <property type="match status" value="1"/>
</dbReference>
<evidence type="ECO:0000256" key="2">
    <source>
        <dbReference type="PROSITE-ProRule" id="PRU00708"/>
    </source>
</evidence>
<dbReference type="Gene3D" id="1.25.40.10">
    <property type="entry name" value="Tetratricopeptide repeat domain"/>
    <property type="match status" value="1"/>
</dbReference>
<dbReference type="GO" id="GO:0003723">
    <property type="term" value="F:RNA binding"/>
    <property type="evidence" value="ECO:0007669"/>
    <property type="project" value="InterPro"/>
</dbReference>
<keyword evidence="4" id="KW-1185">Reference proteome</keyword>
<sequence>MTAAHPFLSKIGMSLGGIHVLASRLMQIQMQSTAKCLPNNVFMETMPQNPVSVADAMRVLMQINSKAKDVLRKLLLMGDFDAFPDEEQRHDMARLAKNLHAYVIALPNNIPTKEAAFLLEVCHGLLTLRIAETKTYDVEICDKTASSRIRKAFTTGVKMLHLDLTDNVDPVQCSQAARRNVATNFGQLVVDDFTAKIVEGDRFTDQILHLLEITKQEQHHELFKACEAASLSRNDLLGRGKDKEFVMQFVTAMPEKNVYTWSSAMSGLALNGADKQCIEVFELMEKEELEPNEITFVSILRGCSIAGLVDRGLEYFDLMKSKYGIEPWPEHYGCMVDLYGRDGRLEEAILQEENIENKVFDPGICLMQQSLFH</sequence>
<dbReference type="InterPro" id="IPR046960">
    <property type="entry name" value="PPR_At4g14850-like_plant"/>
</dbReference>
<name>A0A2I0VWZ5_9ASPA</name>
<dbReference type="EMBL" id="KZ503159">
    <property type="protein sequence ID" value="PKU67919.1"/>
    <property type="molecule type" value="Genomic_DNA"/>
</dbReference>
<dbReference type="GO" id="GO:0009451">
    <property type="term" value="P:RNA modification"/>
    <property type="evidence" value="ECO:0007669"/>
    <property type="project" value="InterPro"/>
</dbReference>
<dbReference type="InterPro" id="IPR011990">
    <property type="entry name" value="TPR-like_helical_dom_sf"/>
</dbReference>
<protein>
    <submittedName>
        <fullName evidence="3">Pentatricopeptide repeat-containing protein</fullName>
    </submittedName>
</protein>
<reference evidence="3 4" key="1">
    <citation type="journal article" date="2016" name="Sci. Rep.">
        <title>The Dendrobium catenatum Lindl. genome sequence provides insights into polysaccharide synthase, floral development and adaptive evolution.</title>
        <authorList>
            <person name="Zhang G.Q."/>
            <person name="Xu Q."/>
            <person name="Bian C."/>
            <person name="Tsai W.C."/>
            <person name="Yeh C.M."/>
            <person name="Liu K.W."/>
            <person name="Yoshida K."/>
            <person name="Zhang L.S."/>
            <person name="Chang S.B."/>
            <person name="Chen F."/>
            <person name="Shi Y."/>
            <person name="Su Y.Y."/>
            <person name="Zhang Y.Q."/>
            <person name="Chen L.J."/>
            <person name="Yin Y."/>
            <person name="Lin M."/>
            <person name="Huang H."/>
            <person name="Deng H."/>
            <person name="Wang Z.W."/>
            <person name="Zhu S.L."/>
            <person name="Zhao X."/>
            <person name="Deng C."/>
            <person name="Niu S.C."/>
            <person name="Huang J."/>
            <person name="Wang M."/>
            <person name="Liu G.H."/>
            <person name="Yang H.J."/>
            <person name="Xiao X.J."/>
            <person name="Hsiao Y.Y."/>
            <person name="Wu W.L."/>
            <person name="Chen Y.Y."/>
            <person name="Mitsuda N."/>
            <person name="Ohme-Takagi M."/>
            <person name="Luo Y.B."/>
            <person name="Van de Peer Y."/>
            <person name="Liu Z.J."/>
        </authorList>
    </citation>
    <scope>NUCLEOTIDE SEQUENCE [LARGE SCALE GENOMIC DNA]</scope>
    <source>
        <tissue evidence="3">The whole plant</tissue>
    </source>
</reference>
<evidence type="ECO:0000313" key="3">
    <source>
        <dbReference type="EMBL" id="PKU67919.1"/>
    </source>
</evidence>